<dbReference type="RefSeq" id="WP_147297681.1">
    <property type="nucleotide sequence ID" value="NZ_QRDP01000004.1"/>
</dbReference>
<name>A0A3D9FJY1_9SPHN</name>
<evidence type="ECO:0000256" key="1">
    <source>
        <dbReference type="SAM" id="Phobius"/>
    </source>
</evidence>
<dbReference type="Proteomes" id="UP000256310">
    <property type="component" value="Unassembled WGS sequence"/>
</dbReference>
<proteinExistence type="predicted"/>
<dbReference type="EMBL" id="QRDP01000004">
    <property type="protein sequence ID" value="RED17396.1"/>
    <property type="molecule type" value="Genomic_DNA"/>
</dbReference>
<keyword evidence="1" id="KW-1133">Transmembrane helix</keyword>
<evidence type="ECO:0000313" key="2">
    <source>
        <dbReference type="EMBL" id="RED17396.1"/>
    </source>
</evidence>
<reference evidence="2 3" key="1">
    <citation type="submission" date="2018-07" db="EMBL/GenBank/DDBJ databases">
        <title>Genomic Encyclopedia of Type Strains, Phase IV (KMG-IV): sequencing the most valuable type-strain genomes for metagenomic binning, comparative biology and taxonomic classification.</title>
        <authorList>
            <person name="Goeker M."/>
        </authorList>
    </citation>
    <scope>NUCLEOTIDE SEQUENCE [LARGE SCALE GENOMIC DNA]</scope>
    <source>
        <strain evidence="2 3">DSM 26725</strain>
    </source>
</reference>
<sequence>MTPVIRMFLCLAAAGILSAVGMPRIDTLSGMLLVALSVGAFILGIVNYYLHARTRWPFRRDR</sequence>
<feature type="transmembrane region" description="Helical" evidence="1">
    <location>
        <begin position="31"/>
        <end position="50"/>
    </location>
</feature>
<keyword evidence="1" id="KW-0812">Transmembrane</keyword>
<evidence type="ECO:0000313" key="3">
    <source>
        <dbReference type="Proteomes" id="UP000256310"/>
    </source>
</evidence>
<accession>A0A3D9FJY1</accession>
<dbReference type="AlphaFoldDB" id="A0A3D9FJY1"/>
<gene>
    <name evidence="2" type="ORF">DFR46_2443</name>
</gene>
<keyword evidence="3" id="KW-1185">Reference proteome</keyword>
<organism evidence="2 3">
    <name type="scientific">Parasphingopyxis lamellibrachiae</name>
    <dbReference type="NCBI Taxonomy" id="680125"/>
    <lineage>
        <taxon>Bacteria</taxon>
        <taxon>Pseudomonadati</taxon>
        <taxon>Pseudomonadota</taxon>
        <taxon>Alphaproteobacteria</taxon>
        <taxon>Sphingomonadales</taxon>
        <taxon>Sphingomonadaceae</taxon>
        <taxon>Parasphingopyxis</taxon>
    </lineage>
</organism>
<protein>
    <submittedName>
        <fullName evidence="2">Uncharacterized protein</fullName>
    </submittedName>
</protein>
<keyword evidence="1" id="KW-0472">Membrane</keyword>
<comment type="caution">
    <text evidence="2">The sequence shown here is derived from an EMBL/GenBank/DDBJ whole genome shotgun (WGS) entry which is preliminary data.</text>
</comment>